<dbReference type="InterPro" id="IPR013126">
    <property type="entry name" value="Hsp_70_fam"/>
</dbReference>
<dbReference type="Gene3D" id="1.20.1270.10">
    <property type="match status" value="1"/>
</dbReference>
<dbReference type="Pfam" id="PF00012">
    <property type="entry name" value="HSP70"/>
    <property type="match status" value="1"/>
</dbReference>
<dbReference type="EMBL" id="OZ034815">
    <property type="protein sequence ID" value="CAL1369643.1"/>
    <property type="molecule type" value="Genomic_DNA"/>
</dbReference>
<dbReference type="GO" id="GO:0140662">
    <property type="term" value="F:ATP-dependent protein folding chaperone"/>
    <property type="evidence" value="ECO:0007669"/>
    <property type="project" value="InterPro"/>
</dbReference>
<dbReference type="Proteomes" id="UP001497516">
    <property type="component" value="Chromosome 2"/>
</dbReference>
<name>A0AAV2DA58_9ROSI</name>
<keyword evidence="2" id="KW-0067">ATP-binding</keyword>
<dbReference type="FunFam" id="1.20.1270.10:FF:000001">
    <property type="entry name" value="Molecular chaperone DnaK"/>
    <property type="match status" value="1"/>
</dbReference>
<proteinExistence type="predicted"/>
<organism evidence="4 5">
    <name type="scientific">Linum trigynum</name>
    <dbReference type="NCBI Taxonomy" id="586398"/>
    <lineage>
        <taxon>Eukaryota</taxon>
        <taxon>Viridiplantae</taxon>
        <taxon>Streptophyta</taxon>
        <taxon>Embryophyta</taxon>
        <taxon>Tracheophyta</taxon>
        <taxon>Spermatophyta</taxon>
        <taxon>Magnoliopsida</taxon>
        <taxon>eudicotyledons</taxon>
        <taxon>Gunneridae</taxon>
        <taxon>Pentapetalae</taxon>
        <taxon>rosids</taxon>
        <taxon>fabids</taxon>
        <taxon>Malpighiales</taxon>
        <taxon>Linaceae</taxon>
        <taxon>Linum</taxon>
    </lineage>
</organism>
<keyword evidence="1" id="KW-0547">Nucleotide-binding</keyword>
<evidence type="ECO:0000256" key="2">
    <source>
        <dbReference type="ARBA" id="ARBA00022840"/>
    </source>
</evidence>
<reference evidence="4 5" key="1">
    <citation type="submission" date="2024-04" db="EMBL/GenBank/DDBJ databases">
        <authorList>
            <person name="Fracassetti M."/>
        </authorList>
    </citation>
    <scope>NUCLEOTIDE SEQUENCE [LARGE SCALE GENOMIC DNA]</scope>
</reference>
<gene>
    <name evidence="4" type="ORF">LTRI10_LOCUS12145</name>
</gene>
<feature type="compositionally biased region" description="Acidic residues" evidence="3">
    <location>
        <begin position="99"/>
        <end position="108"/>
    </location>
</feature>
<accession>A0AAV2DA58</accession>
<dbReference type="AlphaFoldDB" id="A0AAV2DA58"/>
<evidence type="ECO:0000256" key="3">
    <source>
        <dbReference type="SAM" id="MobiDB-lite"/>
    </source>
</evidence>
<dbReference type="InterPro" id="IPR029048">
    <property type="entry name" value="HSP70_C_sf"/>
</dbReference>
<feature type="region of interest" description="Disordered" evidence="3">
    <location>
        <begin position="86"/>
        <end position="108"/>
    </location>
</feature>
<keyword evidence="5" id="KW-1185">Reference proteome</keyword>
<dbReference type="SUPFAM" id="SSF100934">
    <property type="entry name" value="Heat shock protein 70kD (HSP70), C-terminal subdomain"/>
    <property type="match status" value="1"/>
</dbReference>
<evidence type="ECO:0000313" key="4">
    <source>
        <dbReference type="EMBL" id="CAL1369643.1"/>
    </source>
</evidence>
<sequence>MVREAEQFAQKDQERKELIYVRNSADTTTYSIEKSLNEYRDKVPSQVVKEIEAVVADLRAALSGDNVDEIKSKIDVTNKALSKIGEHISKGSGGGDQTSEAEYEEVKK</sequence>
<protein>
    <recommendedName>
        <fullName evidence="6">Heat shock protein 70</fullName>
    </recommendedName>
</protein>
<dbReference type="GO" id="GO:0005524">
    <property type="term" value="F:ATP binding"/>
    <property type="evidence" value="ECO:0007669"/>
    <property type="project" value="UniProtKB-KW"/>
</dbReference>
<evidence type="ECO:0008006" key="6">
    <source>
        <dbReference type="Google" id="ProtNLM"/>
    </source>
</evidence>
<evidence type="ECO:0000256" key="1">
    <source>
        <dbReference type="ARBA" id="ARBA00022741"/>
    </source>
</evidence>
<evidence type="ECO:0000313" key="5">
    <source>
        <dbReference type="Proteomes" id="UP001497516"/>
    </source>
</evidence>